<evidence type="ECO:0000256" key="15">
    <source>
        <dbReference type="SAM" id="SignalP"/>
    </source>
</evidence>
<comment type="similarity">
    <text evidence="2">Belongs to the BexD/CtrA/VexA family.</text>
</comment>
<sequence length="236" mass="26162">MKDIHPFTLTLVALAFAAVSSRVPAQQQVVAVSTPSGHSTDGPTLEQRHPRYELQREDVVMLTFPLSPEFNQTVTVQPDGYISLQNAGSIYVKGLTEPELSTAVKNAYKGTLHDPIVNVDITDFQKPFFIVSGQVGKPGQYELRSDITVSQALAIGGGMTMQTAKSQVFLFHRTNDNWYAVKKIDLKDILHGKNVNEDVMIQPGDMIYVPENRISVFRKYVPYSLNAGSYLSPTPF</sequence>
<evidence type="ECO:0000256" key="4">
    <source>
        <dbReference type="ARBA" id="ARBA00022452"/>
    </source>
</evidence>
<proteinExistence type="inferred from homology"/>
<evidence type="ECO:0000313" key="19">
    <source>
        <dbReference type="Proteomes" id="UP001596091"/>
    </source>
</evidence>
<reference evidence="19" key="1">
    <citation type="journal article" date="2019" name="Int. J. Syst. Evol. Microbiol.">
        <title>The Global Catalogue of Microorganisms (GCM) 10K type strain sequencing project: providing services to taxonomists for standard genome sequencing and annotation.</title>
        <authorList>
            <consortium name="The Broad Institute Genomics Platform"/>
            <consortium name="The Broad Institute Genome Sequencing Center for Infectious Disease"/>
            <person name="Wu L."/>
            <person name="Ma J."/>
        </authorList>
    </citation>
    <scope>NUCLEOTIDE SEQUENCE [LARGE SCALE GENOMIC DNA]</scope>
    <source>
        <strain evidence="19">JCM 4087</strain>
    </source>
</reference>
<evidence type="ECO:0000256" key="5">
    <source>
        <dbReference type="ARBA" id="ARBA00022597"/>
    </source>
</evidence>
<keyword evidence="12" id="KW-0564">Palmitate</keyword>
<dbReference type="RefSeq" id="WP_263340725.1">
    <property type="nucleotide sequence ID" value="NZ_JAGSYH010000006.1"/>
</dbReference>
<dbReference type="InterPro" id="IPR003715">
    <property type="entry name" value="Poly_export_N"/>
</dbReference>
<evidence type="ECO:0000256" key="9">
    <source>
        <dbReference type="ARBA" id="ARBA00023065"/>
    </source>
</evidence>
<accession>A0ABW1ELL1</accession>
<dbReference type="Pfam" id="PF02563">
    <property type="entry name" value="Poly_export"/>
    <property type="match status" value="1"/>
</dbReference>
<keyword evidence="5" id="KW-0762">Sugar transport</keyword>
<dbReference type="PANTHER" id="PTHR33619:SF3">
    <property type="entry name" value="POLYSACCHARIDE EXPORT PROTEIN GFCE-RELATED"/>
    <property type="match status" value="1"/>
</dbReference>
<keyword evidence="13" id="KW-0998">Cell outer membrane</keyword>
<dbReference type="EMBL" id="JBHSPH010000008">
    <property type="protein sequence ID" value="MFC5864160.1"/>
    <property type="molecule type" value="Genomic_DNA"/>
</dbReference>
<dbReference type="InterPro" id="IPR054765">
    <property type="entry name" value="SLBB_dom"/>
</dbReference>
<dbReference type="InterPro" id="IPR049712">
    <property type="entry name" value="Poly_export"/>
</dbReference>
<dbReference type="PANTHER" id="PTHR33619">
    <property type="entry name" value="POLYSACCHARIDE EXPORT PROTEIN GFCE-RELATED"/>
    <property type="match status" value="1"/>
</dbReference>
<keyword evidence="4" id="KW-1134">Transmembrane beta strand</keyword>
<name>A0ABW1ELL1_9BACT</name>
<keyword evidence="11" id="KW-0472">Membrane</keyword>
<evidence type="ECO:0000256" key="3">
    <source>
        <dbReference type="ARBA" id="ARBA00022448"/>
    </source>
</evidence>
<organism evidence="18 19">
    <name type="scientific">Acidicapsa dinghuensis</name>
    <dbReference type="NCBI Taxonomy" id="2218256"/>
    <lineage>
        <taxon>Bacteria</taxon>
        <taxon>Pseudomonadati</taxon>
        <taxon>Acidobacteriota</taxon>
        <taxon>Terriglobia</taxon>
        <taxon>Terriglobales</taxon>
        <taxon>Acidobacteriaceae</taxon>
        <taxon>Acidicapsa</taxon>
    </lineage>
</organism>
<evidence type="ECO:0000259" key="16">
    <source>
        <dbReference type="Pfam" id="PF02563"/>
    </source>
</evidence>
<keyword evidence="3" id="KW-0813">Transport</keyword>
<evidence type="ECO:0000256" key="14">
    <source>
        <dbReference type="ARBA" id="ARBA00023288"/>
    </source>
</evidence>
<keyword evidence="9" id="KW-0406">Ion transport</keyword>
<feature type="domain" description="Polysaccharide export protein N-terminal" evidence="16">
    <location>
        <begin position="48"/>
        <end position="121"/>
    </location>
</feature>
<keyword evidence="6" id="KW-0812">Transmembrane</keyword>
<keyword evidence="8" id="KW-0625">Polysaccharide transport</keyword>
<keyword evidence="10" id="KW-0626">Porin</keyword>
<dbReference type="Proteomes" id="UP001596091">
    <property type="component" value="Unassembled WGS sequence"/>
</dbReference>
<evidence type="ECO:0000256" key="8">
    <source>
        <dbReference type="ARBA" id="ARBA00023047"/>
    </source>
</evidence>
<evidence type="ECO:0000256" key="7">
    <source>
        <dbReference type="ARBA" id="ARBA00022729"/>
    </source>
</evidence>
<gene>
    <name evidence="18" type="ORF">ACFPT7_17775</name>
</gene>
<feature type="chain" id="PRO_5046281395" evidence="15">
    <location>
        <begin position="26"/>
        <end position="236"/>
    </location>
</feature>
<evidence type="ECO:0000256" key="11">
    <source>
        <dbReference type="ARBA" id="ARBA00023136"/>
    </source>
</evidence>
<comment type="caution">
    <text evidence="18">The sequence shown here is derived from an EMBL/GenBank/DDBJ whole genome shotgun (WGS) entry which is preliminary data.</text>
</comment>
<feature type="domain" description="SLBB" evidence="17">
    <location>
        <begin position="129"/>
        <end position="209"/>
    </location>
</feature>
<keyword evidence="19" id="KW-1185">Reference proteome</keyword>
<feature type="signal peptide" evidence="15">
    <location>
        <begin position="1"/>
        <end position="25"/>
    </location>
</feature>
<keyword evidence="7 15" id="KW-0732">Signal</keyword>
<protein>
    <submittedName>
        <fullName evidence="18">Polysaccharide biosynthesis/export family protein</fullName>
    </submittedName>
</protein>
<evidence type="ECO:0000256" key="6">
    <source>
        <dbReference type="ARBA" id="ARBA00022692"/>
    </source>
</evidence>
<dbReference type="Gene3D" id="3.30.1950.10">
    <property type="entry name" value="wza like domain"/>
    <property type="match status" value="1"/>
</dbReference>
<evidence type="ECO:0000259" key="17">
    <source>
        <dbReference type="Pfam" id="PF22461"/>
    </source>
</evidence>
<evidence type="ECO:0000256" key="2">
    <source>
        <dbReference type="ARBA" id="ARBA00009450"/>
    </source>
</evidence>
<evidence type="ECO:0000256" key="1">
    <source>
        <dbReference type="ARBA" id="ARBA00004571"/>
    </source>
</evidence>
<evidence type="ECO:0000256" key="13">
    <source>
        <dbReference type="ARBA" id="ARBA00023237"/>
    </source>
</evidence>
<dbReference type="Gene3D" id="3.10.560.10">
    <property type="entry name" value="Outer membrane lipoprotein wza domain like"/>
    <property type="match status" value="1"/>
</dbReference>
<evidence type="ECO:0000313" key="18">
    <source>
        <dbReference type="EMBL" id="MFC5864160.1"/>
    </source>
</evidence>
<comment type="subcellular location">
    <subcellularLocation>
        <location evidence="1">Cell outer membrane</location>
        <topology evidence="1">Multi-pass membrane protein</topology>
    </subcellularLocation>
</comment>
<keyword evidence="14" id="KW-0449">Lipoprotein</keyword>
<evidence type="ECO:0000256" key="12">
    <source>
        <dbReference type="ARBA" id="ARBA00023139"/>
    </source>
</evidence>
<evidence type="ECO:0000256" key="10">
    <source>
        <dbReference type="ARBA" id="ARBA00023114"/>
    </source>
</evidence>
<dbReference type="Pfam" id="PF22461">
    <property type="entry name" value="SLBB_2"/>
    <property type="match status" value="1"/>
</dbReference>